<sequence length="403" mass="45389">MTSNFDILFRRLITSQTFVRGWGNPSHLQELCASRQLCASRRTKVAVRSECLKLVPPESVQENTIQITKREVKGDTQYIDAKFPSPLAIHFPHLVPPEVATAHFQLVLPHDHRLGVDSIPIGICYPGTGDHGYNRRRLLTAKPLLKQYRIGSIIIENPYYGFRKPHHQARSSLCYVTDLLIMGGALMLETMVLLYWCEKMKLTPPILHGFSLGGHMASLAFTSWPGPLSLLSCASWSTSSTAFCDGVLSSTIPWELLKKQFYENRAYQTFYEFLREGRKSTDSKSAGTAVVVDPIKDMMRLVMDEFTSLEFYARPVASNMLNAMFIICKNDGYILRDGTPDMNDLWPGCLVRTVSYGHISAFIFSQSTFLHATAEMLQRQQPNVKLKKNPVVTLINVTASSNT</sequence>
<comment type="caution">
    <text evidence="1">The sequence shown here is derived from an EMBL/GenBank/DDBJ whole genome shotgun (WGS) entry which is preliminary data.</text>
</comment>
<dbReference type="PANTHER" id="PTHR13617:SF14">
    <property type="entry name" value="PROTEIN ABHD18"/>
    <property type="match status" value="1"/>
</dbReference>
<evidence type="ECO:0000313" key="3">
    <source>
        <dbReference type="Proteomes" id="UP000663872"/>
    </source>
</evidence>
<dbReference type="Proteomes" id="UP000663848">
    <property type="component" value="Unassembled WGS sequence"/>
</dbReference>
<evidence type="ECO:0000313" key="1">
    <source>
        <dbReference type="EMBL" id="CAF3709656.1"/>
    </source>
</evidence>
<dbReference type="Gene3D" id="3.40.50.1820">
    <property type="entry name" value="alpha/beta hydrolase"/>
    <property type="match status" value="1"/>
</dbReference>
<dbReference type="SUPFAM" id="SSF53474">
    <property type="entry name" value="alpha/beta-Hydrolases"/>
    <property type="match status" value="1"/>
</dbReference>
<organism evidence="1 3">
    <name type="scientific">Rotaria socialis</name>
    <dbReference type="NCBI Taxonomy" id="392032"/>
    <lineage>
        <taxon>Eukaryota</taxon>
        <taxon>Metazoa</taxon>
        <taxon>Spiralia</taxon>
        <taxon>Gnathifera</taxon>
        <taxon>Rotifera</taxon>
        <taxon>Eurotatoria</taxon>
        <taxon>Bdelloidea</taxon>
        <taxon>Philodinida</taxon>
        <taxon>Philodinidae</taxon>
        <taxon>Rotaria</taxon>
    </lineage>
</organism>
<dbReference type="AlphaFoldDB" id="A0A818VDL1"/>
<evidence type="ECO:0000313" key="2">
    <source>
        <dbReference type="EMBL" id="CAF4484458.1"/>
    </source>
</evidence>
<evidence type="ECO:0008006" key="4">
    <source>
        <dbReference type="Google" id="ProtNLM"/>
    </source>
</evidence>
<dbReference type="PANTHER" id="PTHR13617">
    <property type="entry name" value="PROTEIN ABHD18"/>
    <property type="match status" value="1"/>
</dbReference>
<name>A0A818VDL1_9BILA</name>
<dbReference type="EMBL" id="CAJNYT010005052">
    <property type="protein sequence ID" value="CAF3709656.1"/>
    <property type="molecule type" value="Genomic_DNA"/>
</dbReference>
<dbReference type="EMBL" id="CAJOBR010000232">
    <property type="protein sequence ID" value="CAF4484458.1"/>
    <property type="molecule type" value="Genomic_DNA"/>
</dbReference>
<proteinExistence type="predicted"/>
<dbReference type="InterPro" id="IPR019149">
    <property type="entry name" value="ABHD18"/>
</dbReference>
<protein>
    <recommendedName>
        <fullName evidence="4">Abhydrolase domain containing 18</fullName>
    </recommendedName>
</protein>
<gene>
    <name evidence="1" type="ORF">GRG538_LOCUS28915</name>
    <name evidence="2" type="ORF">QYT958_LOCUS3317</name>
</gene>
<dbReference type="Pfam" id="PF09752">
    <property type="entry name" value="ABHD18"/>
    <property type="match status" value="1"/>
</dbReference>
<dbReference type="Proteomes" id="UP000663872">
    <property type="component" value="Unassembled WGS sequence"/>
</dbReference>
<accession>A0A818VDL1</accession>
<reference evidence="1" key="1">
    <citation type="submission" date="2021-02" db="EMBL/GenBank/DDBJ databases">
        <authorList>
            <person name="Nowell W R."/>
        </authorList>
    </citation>
    <scope>NUCLEOTIDE SEQUENCE</scope>
</reference>
<dbReference type="InterPro" id="IPR029058">
    <property type="entry name" value="AB_hydrolase_fold"/>
</dbReference>